<keyword evidence="5" id="KW-1185">Reference proteome</keyword>
<keyword evidence="2" id="KW-0732">Signal</keyword>
<evidence type="ECO:0000259" key="3">
    <source>
        <dbReference type="Pfam" id="PF00496"/>
    </source>
</evidence>
<dbReference type="PANTHER" id="PTHR30290">
    <property type="entry name" value="PERIPLASMIC BINDING COMPONENT OF ABC TRANSPORTER"/>
    <property type="match status" value="1"/>
</dbReference>
<dbReference type="Gene3D" id="3.10.105.10">
    <property type="entry name" value="Dipeptide-binding Protein, Domain 3"/>
    <property type="match status" value="1"/>
</dbReference>
<dbReference type="AlphaFoldDB" id="A0AAE3ZFV5"/>
<evidence type="ECO:0000313" key="4">
    <source>
        <dbReference type="EMBL" id="MDR7302813.1"/>
    </source>
</evidence>
<accession>A0AAE3ZFV5</accession>
<dbReference type="InterPro" id="IPR039424">
    <property type="entry name" value="SBP_5"/>
</dbReference>
<dbReference type="PROSITE" id="PS51257">
    <property type="entry name" value="PROKAR_LIPOPROTEIN"/>
    <property type="match status" value="1"/>
</dbReference>
<feature type="compositionally biased region" description="Pro residues" evidence="1">
    <location>
        <begin position="42"/>
        <end position="54"/>
    </location>
</feature>
<dbReference type="Gene3D" id="3.40.190.10">
    <property type="entry name" value="Periplasmic binding protein-like II"/>
    <property type="match status" value="1"/>
</dbReference>
<dbReference type="PANTHER" id="PTHR30290:SF65">
    <property type="entry name" value="MONOACYL PHOSPHATIDYLINOSITOL TETRAMANNOSIDE-BINDING PROTEIN LPQW-RELATED"/>
    <property type="match status" value="1"/>
</dbReference>
<dbReference type="GO" id="GO:0015833">
    <property type="term" value="P:peptide transport"/>
    <property type="evidence" value="ECO:0007669"/>
    <property type="project" value="TreeGrafter"/>
</dbReference>
<dbReference type="InterPro" id="IPR030678">
    <property type="entry name" value="Peptide/Ni-bd"/>
</dbReference>
<feature type="signal peptide" evidence="2">
    <location>
        <begin position="1"/>
        <end position="23"/>
    </location>
</feature>
<evidence type="ECO:0000313" key="5">
    <source>
        <dbReference type="Proteomes" id="UP001180845"/>
    </source>
</evidence>
<protein>
    <submittedName>
        <fullName evidence="4">ABC-type transport system substrate-binding protein</fullName>
    </submittedName>
</protein>
<dbReference type="InterPro" id="IPR000914">
    <property type="entry name" value="SBP_5_dom"/>
</dbReference>
<dbReference type="Gene3D" id="3.90.76.10">
    <property type="entry name" value="Dipeptide-binding Protein, Domain 1"/>
    <property type="match status" value="1"/>
</dbReference>
<sequence length="584" mass="62425">MYQRRCRPFTAVFLLLLALSVLAGCTNAPPPPLVESTTRTPSPRPSVPQKPPKPTVVVAGVGDLSGGFNPHALADLSPATAALSNLMLPSVFEAGPKGKPQLNTTLMESAEVVPDTEKFTVRYRIRTDAGWSDGAPIAAEDFVYLWQQMRSRAGVVNPAGYRLITDVASRQGGKTVVVTFAEPYPGWKTLFDDLLPAHLVKDAPGGWTDALDDGYPASGGPFAVRQIDLERGEIILMRNERYFGPPAASDRIVLRANDQRGQVAALRSGDTDVAVFNADTATMDALRGLGDSVEITTVPRPSTTQLLVRPDTPQLDDPRVRKAIFAALDRTALIGTGTGGGPAEQLRSHAHVLAPSEDGYTPTEPAELLSEHAEPQRVEKLLGEAGFQRSGGTWARDGRPLKLVIAAQFRNEQYVRIAEAAAEQLRNRGIQATVITPTGDELFTTMLPSDPSAGKAGASAEVDMAVVPRPAAGDPASVMAAQWGCRRVNTDSGQPFPANMAGFCDRMLQPTIEAALTGRMPFDEASARVESVLWSQALALPLYQQTQVLAVRREITGVDPGSGFAGPFASAGRWVGTPGESYDW</sequence>
<dbReference type="GO" id="GO:1904680">
    <property type="term" value="F:peptide transmembrane transporter activity"/>
    <property type="evidence" value="ECO:0007669"/>
    <property type="project" value="TreeGrafter"/>
</dbReference>
<reference evidence="4" key="1">
    <citation type="submission" date="2023-07" db="EMBL/GenBank/DDBJ databases">
        <title>Sequencing the genomes of 1000 actinobacteria strains.</title>
        <authorList>
            <person name="Klenk H.-P."/>
        </authorList>
    </citation>
    <scope>NUCLEOTIDE SEQUENCE</scope>
    <source>
        <strain evidence="4">DSM 45977</strain>
    </source>
</reference>
<dbReference type="SUPFAM" id="SSF53850">
    <property type="entry name" value="Periplasmic binding protein-like II"/>
    <property type="match status" value="1"/>
</dbReference>
<gene>
    <name evidence="4" type="ORF">JOF55_002994</name>
</gene>
<evidence type="ECO:0000256" key="1">
    <source>
        <dbReference type="SAM" id="MobiDB-lite"/>
    </source>
</evidence>
<dbReference type="EMBL" id="JAVDXW010000001">
    <property type="protein sequence ID" value="MDR7302813.1"/>
    <property type="molecule type" value="Genomic_DNA"/>
</dbReference>
<feature type="chain" id="PRO_5042145562" evidence="2">
    <location>
        <begin position="24"/>
        <end position="584"/>
    </location>
</feature>
<feature type="domain" description="Solute-binding protein family 5" evidence="3">
    <location>
        <begin position="106"/>
        <end position="440"/>
    </location>
</feature>
<evidence type="ECO:0000256" key="2">
    <source>
        <dbReference type="SAM" id="SignalP"/>
    </source>
</evidence>
<dbReference type="GO" id="GO:0042597">
    <property type="term" value="C:periplasmic space"/>
    <property type="evidence" value="ECO:0007669"/>
    <property type="project" value="UniProtKB-ARBA"/>
</dbReference>
<dbReference type="RefSeq" id="WP_310274656.1">
    <property type="nucleotide sequence ID" value="NZ_JAVDXW010000001.1"/>
</dbReference>
<feature type="region of interest" description="Disordered" evidence="1">
    <location>
        <begin position="28"/>
        <end position="54"/>
    </location>
</feature>
<dbReference type="PIRSF" id="PIRSF002741">
    <property type="entry name" value="MppA"/>
    <property type="match status" value="1"/>
</dbReference>
<dbReference type="Pfam" id="PF00496">
    <property type="entry name" value="SBP_bac_5"/>
    <property type="match status" value="1"/>
</dbReference>
<dbReference type="Proteomes" id="UP001180845">
    <property type="component" value="Unassembled WGS sequence"/>
</dbReference>
<organism evidence="4 5">
    <name type="scientific">Haloactinomyces albus</name>
    <dbReference type="NCBI Taxonomy" id="1352928"/>
    <lineage>
        <taxon>Bacteria</taxon>
        <taxon>Bacillati</taxon>
        <taxon>Actinomycetota</taxon>
        <taxon>Actinomycetes</taxon>
        <taxon>Actinopolysporales</taxon>
        <taxon>Actinopolysporaceae</taxon>
        <taxon>Haloactinomyces</taxon>
    </lineage>
</organism>
<comment type="caution">
    <text evidence="4">The sequence shown here is derived from an EMBL/GenBank/DDBJ whole genome shotgun (WGS) entry which is preliminary data.</text>
</comment>
<dbReference type="CDD" id="cd08501">
    <property type="entry name" value="PBP2_Lpqw"/>
    <property type="match status" value="1"/>
</dbReference>
<dbReference type="GO" id="GO:0043190">
    <property type="term" value="C:ATP-binding cassette (ABC) transporter complex"/>
    <property type="evidence" value="ECO:0007669"/>
    <property type="project" value="InterPro"/>
</dbReference>
<name>A0AAE3ZFV5_9ACTN</name>
<proteinExistence type="predicted"/>